<organism evidence="1 2">
    <name type="scientific">Fusobacterium pseudoperiodonticum</name>
    <dbReference type="NCBI Taxonomy" id="2663009"/>
    <lineage>
        <taxon>Bacteria</taxon>
        <taxon>Fusobacteriati</taxon>
        <taxon>Fusobacteriota</taxon>
        <taxon>Fusobacteriia</taxon>
        <taxon>Fusobacteriales</taxon>
        <taxon>Fusobacteriaceae</taxon>
        <taxon>Fusobacterium</taxon>
    </lineage>
</organism>
<dbReference type="Proteomes" id="UP000231749">
    <property type="component" value="Chromosome"/>
</dbReference>
<gene>
    <name evidence="1" type="ORF">CTM86_00075</name>
</gene>
<reference evidence="2" key="1">
    <citation type="submission" date="2017-11" db="EMBL/GenBank/DDBJ databases">
        <title>Genome sequencing of Fusobacterium periodonticum KCOM 1282.</title>
        <authorList>
            <person name="Kook J.-K."/>
            <person name="Park S.-N."/>
            <person name="Lim Y.K."/>
        </authorList>
    </citation>
    <scope>NUCLEOTIDE SEQUENCE [LARGE SCALE GENOMIC DNA]</scope>
    <source>
        <strain evidence="2">KCOM 1282</strain>
    </source>
</reference>
<name>A0AAD0F2N1_9FUSO</name>
<protein>
    <submittedName>
        <fullName evidence="1">Uncharacterized protein</fullName>
    </submittedName>
</protein>
<dbReference type="AlphaFoldDB" id="A0AAD0F2N1"/>
<evidence type="ECO:0000313" key="1">
    <source>
        <dbReference type="EMBL" id="ATV65113.1"/>
    </source>
</evidence>
<proteinExistence type="predicted"/>
<dbReference type="RefSeq" id="WP_099990037.1">
    <property type="nucleotide sequence ID" value="NZ_CP024702.1"/>
</dbReference>
<accession>A0AAD0F2N1</accession>
<evidence type="ECO:0000313" key="2">
    <source>
        <dbReference type="Proteomes" id="UP000231749"/>
    </source>
</evidence>
<sequence>MDRGTIIKDVLLKLGENTIYNDNKSDIYITCGEQLDSVVNNIAYSSAFLFNAVTVELTNYGKVDDEYRFNKPIDCLNILRANNDYRLENEFIYSTSDKIKIQYCRRIDLSEIPDNLFNLIVAMTARKMAFAYNTYRKSLELLTNEVTLLKNDVVAQQGFQFWGDE</sequence>
<dbReference type="EMBL" id="CP024702">
    <property type="protein sequence ID" value="ATV65113.1"/>
    <property type="molecule type" value="Genomic_DNA"/>
</dbReference>